<reference evidence="2" key="1">
    <citation type="journal article" date="2023" name="Science">
        <title>Genome structures resolve the early diversification of teleost fishes.</title>
        <authorList>
            <person name="Parey E."/>
            <person name="Louis A."/>
            <person name="Montfort J."/>
            <person name="Bouchez O."/>
            <person name="Roques C."/>
            <person name="Iampietro C."/>
            <person name="Lluch J."/>
            <person name="Castinel A."/>
            <person name="Donnadieu C."/>
            <person name="Desvignes T."/>
            <person name="Floi Bucao C."/>
            <person name="Jouanno E."/>
            <person name="Wen M."/>
            <person name="Mejri S."/>
            <person name="Dirks R."/>
            <person name="Jansen H."/>
            <person name="Henkel C."/>
            <person name="Chen W.J."/>
            <person name="Zahm M."/>
            <person name="Cabau C."/>
            <person name="Klopp C."/>
            <person name="Thompson A.W."/>
            <person name="Robinson-Rechavi M."/>
            <person name="Braasch I."/>
            <person name="Lecointre G."/>
            <person name="Bobe J."/>
            <person name="Postlethwait J.H."/>
            <person name="Berthelot C."/>
            <person name="Roest Crollius H."/>
            <person name="Guiguen Y."/>
        </authorList>
    </citation>
    <scope>NUCLEOTIDE SEQUENCE</scope>
    <source>
        <strain evidence="2">NC1722</strain>
    </source>
</reference>
<evidence type="ECO:0000313" key="2">
    <source>
        <dbReference type="EMBL" id="KAJ8396926.1"/>
    </source>
</evidence>
<evidence type="ECO:0000256" key="1">
    <source>
        <dbReference type="SAM" id="MobiDB-lite"/>
    </source>
</evidence>
<gene>
    <name evidence="2" type="ORF">AAFF_G00012490</name>
</gene>
<feature type="region of interest" description="Disordered" evidence="1">
    <location>
        <begin position="1"/>
        <end position="31"/>
    </location>
</feature>
<dbReference type="EMBL" id="JAINUG010000102">
    <property type="protein sequence ID" value="KAJ8396926.1"/>
    <property type="molecule type" value="Genomic_DNA"/>
</dbReference>
<feature type="compositionally biased region" description="Basic and acidic residues" evidence="1">
    <location>
        <begin position="8"/>
        <end position="24"/>
    </location>
</feature>
<dbReference type="Proteomes" id="UP001221898">
    <property type="component" value="Unassembled WGS sequence"/>
</dbReference>
<sequence>MKRGARGGGERERGGSTFDEVPREEPEDAAQQLDQLPPALSLAPAHAGWLTCSPARTWAYTCARPAQSEPAVPLLGKSLQSALNTQGGPSIWFSQTVLYPADLVKLFGPSGTVKPSA</sequence>
<proteinExistence type="predicted"/>
<organism evidence="2 3">
    <name type="scientific">Aldrovandia affinis</name>
    <dbReference type="NCBI Taxonomy" id="143900"/>
    <lineage>
        <taxon>Eukaryota</taxon>
        <taxon>Metazoa</taxon>
        <taxon>Chordata</taxon>
        <taxon>Craniata</taxon>
        <taxon>Vertebrata</taxon>
        <taxon>Euteleostomi</taxon>
        <taxon>Actinopterygii</taxon>
        <taxon>Neopterygii</taxon>
        <taxon>Teleostei</taxon>
        <taxon>Notacanthiformes</taxon>
        <taxon>Halosauridae</taxon>
        <taxon>Aldrovandia</taxon>
    </lineage>
</organism>
<dbReference type="AlphaFoldDB" id="A0AAD7WH62"/>
<comment type="caution">
    <text evidence="2">The sequence shown here is derived from an EMBL/GenBank/DDBJ whole genome shotgun (WGS) entry which is preliminary data.</text>
</comment>
<evidence type="ECO:0000313" key="3">
    <source>
        <dbReference type="Proteomes" id="UP001221898"/>
    </source>
</evidence>
<protein>
    <submittedName>
        <fullName evidence="2">Uncharacterized protein</fullName>
    </submittedName>
</protein>
<name>A0AAD7WH62_9TELE</name>
<keyword evidence="3" id="KW-1185">Reference proteome</keyword>
<accession>A0AAD7WH62</accession>